<feature type="transmembrane region" description="Helical" evidence="1">
    <location>
        <begin position="198"/>
        <end position="215"/>
    </location>
</feature>
<evidence type="ECO:0000259" key="2">
    <source>
        <dbReference type="Pfam" id="PF23866"/>
    </source>
</evidence>
<dbReference type="EMBL" id="BMRG01000019">
    <property type="protein sequence ID" value="GGP79267.1"/>
    <property type="molecule type" value="Genomic_DNA"/>
</dbReference>
<feature type="transmembrane region" description="Helical" evidence="1">
    <location>
        <begin position="86"/>
        <end position="108"/>
    </location>
</feature>
<evidence type="ECO:0000313" key="4">
    <source>
        <dbReference type="Proteomes" id="UP000639606"/>
    </source>
</evidence>
<gene>
    <name evidence="3" type="ORF">GCM10010185_61390</name>
</gene>
<dbReference type="Proteomes" id="UP000639606">
    <property type="component" value="Unassembled WGS sequence"/>
</dbReference>
<dbReference type="RefSeq" id="WP_189226822.1">
    <property type="nucleotide sequence ID" value="NZ_BMRG01000019.1"/>
</dbReference>
<name>A0A918AUM9_9PSEU</name>
<dbReference type="AlphaFoldDB" id="A0A918AUM9"/>
<feature type="transmembrane region" description="Helical" evidence="1">
    <location>
        <begin position="148"/>
        <end position="167"/>
    </location>
</feature>
<dbReference type="InterPro" id="IPR055648">
    <property type="entry name" value="DUF7224"/>
</dbReference>
<dbReference type="Pfam" id="PF23866">
    <property type="entry name" value="DUF7224"/>
    <property type="match status" value="1"/>
</dbReference>
<keyword evidence="1" id="KW-1133">Transmembrane helix</keyword>
<reference evidence="3" key="2">
    <citation type="submission" date="2020-09" db="EMBL/GenBank/DDBJ databases">
        <authorList>
            <person name="Sun Q."/>
            <person name="Ohkuma M."/>
        </authorList>
    </citation>
    <scope>NUCLEOTIDE SEQUENCE</scope>
    <source>
        <strain evidence="3">JCM 3313</strain>
    </source>
</reference>
<accession>A0A918AUM9</accession>
<keyword evidence="4" id="KW-1185">Reference proteome</keyword>
<feature type="domain" description="DUF7224" evidence="2">
    <location>
        <begin position="265"/>
        <end position="410"/>
    </location>
</feature>
<evidence type="ECO:0000313" key="3">
    <source>
        <dbReference type="EMBL" id="GGP79267.1"/>
    </source>
</evidence>
<keyword evidence="1" id="KW-0812">Transmembrane</keyword>
<organism evidence="3 4">
    <name type="scientific">Saccharothrix coeruleofusca</name>
    <dbReference type="NCBI Taxonomy" id="33919"/>
    <lineage>
        <taxon>Bacteria</taxon>
        <taxon>Bacillati</taxon>
        <taxon>Actinomycetota</taxon>
        <taxon>Actinomycetes</taxon>
        <taxon>Pseudonocardiales</taxon>
        <taxon>Pseudonocardiaceae</taxon>
        <taxon>Saccharothrix</taxon>
    </lineage>
</organism>
<proteinExistence type="predicted"/>
<keyword evidence="1" id="KW-0472">Membrane</keyword>
<feature type="transmembrane region" description="Helical" evidence="1">
    <location>
        <begin position="120"/>
        <end position="141"/>
    </location>
</feature>
<evidence type="ECO:0000256" key="1">
    <source>
        <dbReference type="SAM" id="Phobius"/>
    </source>
</evidence>
<comment type="caution">
    <text evidence="3">The sequence shown here is derived from an EMBL/GenBank/DDBJ whole genome shotgun (WGS) entry which is preliminary data.</text>
</comment>
<reference evidence="3" key="1">
    <citation type="journal article" date="2014" name="Int. J. Syst. Evol. Microbiol.">
        <title>Complete genome sequence of Corynebacterium casei LMG S-19264T (=DSM 44701T), isolated from a smear-ripened cheese.</title>
        <authorList>
            <consortium name="US DOE Joint Genome Institute (JGI-PGF)"/>
            <person name="Walter F."/>
            <person name="Albersmeier A."/>
            <person name="Kalinowski J."/>
            <person name="Ruckert C."/>
        </authorList>
    </citation>
    <scope>NUCLEOTIDE SEQUENCE</scope>
    <source>
        <strain evidence="3">JCM 3313</strain>
    </source>
</reference>
<sequence>MNPLLIALRRGSAPVGVPVMTALGLYAGTRGGGWSLDWGWTSGQLQQHGVLLAPLTAALAAWDASRDRRTTSAVLTRTYPRSPLPWLLLNCVGALLAGLAGWTALFTVMALDVQGRGSPYWSVVLLGPLCLLAAVLVGAAAGRHLPRYLAAPIVAVVVWVGLAYGSGSDNPLLARLSAVDRQCCEVSAQPVQATVAGQWLWIAALAVAAIAVLALPEVARSAPLAVIAVVLGVVAVSILRDTGGRLTEARQPTAESCGTRDGVTVCMWPEHAAGVNAWLRAISRYRAVFADLGAQPDLYLEHGLRPGAEAERIGPMRPDVAEVDVVMSLAQRLVPAPPACAVRGDGSVHYPAAHANALLTAWLTHRIRPDLPTAALVPPAQAPQFARLLDSGVEQQRAWYAALVRAHGDCTTPAPAVP</sequence>
<feature type="transmembrane region" description="Helical" evidence="1">
    <location>
        <begin position="222"/>
        <end position="239"/>
    </location>
</feature>
<protein>
    <recommendedName>
        <fullName evidence="2">DUF7224 domain-containing protein</fullName>
    </recommendedName>
</protein>